<reference evidence="1" key="1">
    <citation type="submission" date="2023-04" db="EMBL/GenBank/DDBJ databases">
        <title>Phytophthora lilii NBRC 32176.</title>
        <authorList>
            <person name="Ichikawa N."/>
            <person name="Sato H."/>
            <person name="Tonouchi N."/>
        </authorList>
    </citation>
    <scope>NUCLEOTIDE SEQUENCE</scope>
    <source>
        <strain evidence="1">NBRC 32176</strain>
    </source>
</reference>
<name>A0A9W6YJR4_9STRA</name>
<proteinExistence type="predicted"/>
<keyword evidence="2" id="KW-1185">Reference proteome</keyword>
<evidence type="ECO:0000313" key="2">
    <source>
        <dbReference type="Proteomes" id="UP001165083"/>
    </source>
</evidence>
<dbReference type="AlphaFoldDB" id="A0A9W6YJR4"/>
<protein>
    <submittedName>
        <fullName evidence="1">Unnamed protein product</fullName>
    </submittedName>
</protein>
<comment type="caution">
    <text evidence="1">The sequence shown here is derived from an EMBL/GenBank/DDBJ whole genome shotgun (WGS) entry which is preliminary data.</text>
</comment>
<sequence length="201" mass="22900">MQNFVTVMNRSWRGLKGRSLPDSLPEGSAEEMPKIADDILQSLGDLGIEIKDVVVWVMDNMSLAVPVEVHAFEAPHFQSKHSDLLVLLHDMKLYTQELTVISRRCRREIRASSAFHNAEFHSRPLEISDGLRMKVWHGTSVTPYVRTFQWAFFAESVDQVEGIHKNMPSKVLSNQSNPPHQHQPHCLIGCEVLQDDYTSKP</sequence>
<gene>
    <name evidence="1" type="ORF">Plil01_001797100</name>
</gene>
<dbReference type="Proteomes" id="UP001165083">
    <property type="component" value="Unassembled WGS sequence"/>
</dbReference>
<accession>A0A9W6YJR4</accession>
<dbReference type="EMBL" id="BSXW01012459">
    <property type="protein sequence ID" value="GMF65283.1"/>
    <property type="molecule type" value="Genomic_DNA"/>
</dbReference>
<evidence type="ECO:0000313" key="1">
    <source>
        <dbReference type="EMBL" id="GMF65283.1"/>
    </source>
</evidence>
<organism evidence="1 2">
    <name type="scientific">Phytophthora lilii</name>
    <dbReference type="NCBI Taxonomy" id="2077276"/>
    <lineage>
        <taxon>Eukaryota</taxon>
        <taxon>Sar</taxon>
        <taxon>Stramenopiles</taxon>
        <taxon>Oomycota</taxon>
        <taxon>Peronosporomycetes</taxon>
        <taxon>Peronosporales</taxon>
        <taxon>Peronosporaceae</taxon>
        <taxon>Phytophthora</taxon>
    </lineage>
</organism>